<sequence length="464" mass="51815">MFNLTNDSEANVMQDLKSQIRGEIILPADENYNEARKIYNAMIDKLPAIIVKCKGVEDVITTVNFARKEGIEVAIRGGGHNGPGLALVDDGLVIDLSLMKGVHVDPENRTVKVEPGCTWGDVDIATHKYGLATVSGIISTTGVGGLTLGGGHGYLTRKYGLTIDNLLSADVVLADGKFVHTNKNENPDLFWALRGGGGNFGVITAFEFRLNPVKNVIAGPMFWPIEELENTLKWYRDWLPKMSNDVYAFYLVAEVPAGDPFPKEIHGRKVCGLVWCYTGPEDQFESIIQEARNVAKPLFEHTGDMPYPVLQTLFDGLYPPGYHWYWKGDFVKEISDAAVEEHKRFGTVPTTFSTMHLYPVNGAAHEVGKSETAWSKRDARWSMVIAGVDPDPANVDVIKTWAKNYWETVHPHTLKGSYINFMMEEGQERIEASYGGNYKRLQQVKSKYDPQNFFHINQNIKPKG</sequence>
<keyword evidence="4" id="KW-0274">FAD</keyword>
<evidence type="ECO:0000256" key="3">
    <source>
        <dbReference type="ARBA" id="ARBA00022630"/>
    </source>
</evidence>
<dbReference type="InterPro" id="IPR006094">
    <property type="entry name" value="Oxid_FAD_bind_N"/>
</dbReference>
<dbReference type="PANTHER" id="PTHR42973:SF39">
    <property type="entry name" value="FAD-BINDING PCMH-TYPE DOMAIN-CONTAINING PROTEIN"/>
    <property type="match status" value="1"/>
</dbReference>
<evidence type="ECO:0000256" key="4">
    <source>
        <dbReference type="ARBA" id="ARBA00022827"/>
    </source>
</evidence>
<dbReference type="InterPro" id="IPR050416">
    <property type="entry name" value="FAD-linked_Oxidoreductase"/>
</dbReference>
<accession>A0ABU3CJ98</accession>
<dbReference type="InterPro" id="IPR016166">
    <property type="entry name" value="FAD-bd_PCMH"/>
</dbReference>
<dbReference type="RefSeq" id="WP_311494477.1">
    <property type="nucleotide sequence ID" value="NZ_JAVRHO010000007.1"/>
</dbReference>
<keyword evidence="5" id="KW-0560">Oxidoreductase</keyword>
<comment type="similarity">
    <text evidence="2">Belongs to the oxygen-dependent FAD-linked oxidoreductase family.</text>
</comment>
<dbReference type="InterPro" id="IPR016169">
    <property type="entry name" value="FAD-bd_PCMH_sub2"/>
</dbReference>
<feature type="domain" description="FAD-binding PCMH-type" evidence="6">
    <location>
        <begin position="43"/>
        <end position="213"/>
    </location>
</feature>
<dbReference type="InterPro" id="IPR006093">
    <property type="entry name" value="Oxy_OxRdtase_FAD_BS"/>
</dbReference>
<dbReference type="SUPFAM" id="SSF56176">
    <property type="entry name" value="FAD-binding/transporter-associated domain-like"/>
    <property type="match status" value="1"/>
</dbReference>
<evidence type="ECO:0000313" key="7">
    <source>
        <dbReference type="EMBL" id="MDT0646303.1"/>
    </source>
</evidence>
<dbReference type="Pfam" id="PF01565">
    <property type="entry name" value="FAD_binding_4"/>
    <property type="match status" value="1"/>
</dbReference>
<dbReference type="PANTHER" id="PTHR42973">
    <property type="entry name" value="BINDING OXIDOREDUCTASE, PUTATIVE (AFU_ORTHOLOGUE AFUA_1G17690)-RELATED"/>
    <property type="match status" value="1"/>
</dbReference>
<gene>
    <name evidence="7" type="ORF">RM545_06340</name>
</gene>
<comment type="cofactor">
    <cofactor evidence="1">
        <name>FAD</name>
        <dbReference type="ChEBI" id="CHEBI:57692"/>
    </cofactor>
</comment>
<reference evidence="7 8" key="1">
    <citation type="submission" date="2023-09" db="EMBL/GenBank/DDBJ databases">
        <authorList>
            <person name="Rey-Velasco X."/>
        </authorList>
    </citation>
    <scope>NUCLEOTIDE SEQUENCE [LARGE SCALE GENOMIC DNA]</scope>
    <source>
        <strain evidence="7 8">F260</strain>
    </source>
</reference>
<proteinExistence type="inferred from homology"/>
<organism evidence="7 8">
    <name type="scientific">Autumnicola lenta</name>
    <dbReference type="NCBI Taxonomy" id="3075593"/>
    <lineage>
        <taxon>Bacteria</taxon>
        <taxon>Pseudomonadati</taxon>
        <taxon>Bacteroidota</taxon>
        <taxon>Flavobacteriia</taxon>
        <taxon>Flavobacteriales</taxon>
        <taxon>Flavobacteriaceae</taxon>
        <taxon>Autumnicola</taxon>
    </lineage>
</organism>
<dbReference type="EMBL" id="JAVRHO010000007">
    <property type="protein sequence ID" value="MDT0646303.1"/>
    <property type="molecule type" value="Genomic_DNA"/>
</dbReference>
<dbReference type="PROSITE" id="PS51387">
    <property type="entry name" value="FAD_PCMH"/>
    <property type="match status" value="1"/>
</dbReference>
<keyword evidence="3" id="KW-0285">Flavoprotein</keyword>
<dbReference type="Gene3D" id="3.30.43.10">
    <property type="entry name" value="Uridine Diphospho-n-acetylenolpyruvylglucosamine Reductase, domain 2"/>
    <property type="match status" value="1"/>
</dbReference>
<dbReference type="PROSITE" id="PS00862">
    <property type="entry name" value="OX2_COVAL_FAD"/>
    <property type="match status" value="1"/>
</dbReference>
<dbReference type="Gene3D" id="3.30.465.10">
    <property type="match status" value="1"/>
</dbReference>
<name>A0ABU3CJ98_9FLAO</name>
<comment type="caution">
    <text evidence="7">The sequence shown here is derived from an EMBL/GenBank/DDBJ whole genome shotgun (WGS) entry which is preliminary data.</text>
</comment>
<dbReference type="Proteomes" id="UP001245285">
    <property type="component" value="Unassembled WGS sequence"/>
</dbReference>
<evidence type="ECO:0000313" key="8">
    <source>
        <dbReference type="Proteomes" id="UP001245285"/>
    </source>
</evidence>
<dbReference type="InterPro" id="IPR036318">
    <property type="entry name" value="FAD-bd_PCMH-like_sf"/>
</dbReference>
<dbReference type="InterPro" id="IPR012951">
    <property type="entry name" value="BBE"/>
</dbReference>
<evidence type="ECO:0000256" key="1">
    <source>
        <dbReference type="ARBA" id="ARBA00001974"/>
    </source>
</evidence>
<dbReference type="InterPro" id="IPR016167">
    <property type="entry name" value="FAD-bd_PCMH_sub1"/>
</dbReference>
<protein>
    <submittedName>
        <fullName evidence="7">FAD-binding oxidoreductase</fullName>
    </submittedName>
</protein>
<evidence type="ECO:0000256" key="5">
    <source>
        <dbReference type="ARBA" id="ARBA00023002"/>
    </source>
</evidence>
<dbReference type="Gene3D" id="3.40.462.20">
    <property type="match status" value="1"/>
</dbReference>
<evidence type="ECO:0000256" key="2">
    <source>
        <dbReference type="ARBA" id="ARBA00005466"/>
    </source>
</evidence>
<evidence type="ECO:0000259" key="6">
    <source>
        <dbReference type="PROSITE" id="PS51387"/>
    </source>
</evidence>
<keyword evidence="8" id="KW-1185">Reference proteome</keyword>
<dbReference type="Pfam" id="PF08031">
    <property type="entry name" value="BBE"/>
    <property type="match status" value="1"/>
</dbReference>